<dbReference type="EMBL" id="JARAKH010000007">
    <property type="protein sequence ID" value="KAK8402279.1"/>
    <property type="molecule type" value="Genomic_DNA"/>
</dbReference>
<reference evidence="1 2" key="1">
    <citation type="submission" date="2023-03" db="EMBL/GenBank/DDBJ databases">
        <title>High-quality genome of Scylla paramamosain provides insights in environmental adaptation.</title>
        <authorList>
            <person name="Zhang L."/>
        </authorList>
    </citation>
    <scope>NUCLEOTIDE SEQUENCE [LARGE SCALE GENOMIC DNA]</scope>
    <source>
        <strain evidence="1">LZ_2023a</strain>
        <tissue evidence="1">Muscle</tissue>
    </source>
</reference>
<evidence type="ECO:0000313" key="2">
    <source>
        <dbReference type="Proteomes" id="UP001487740"/>
    </source>
</evidence>
<gene>
    <name evidence="1" type="ORF">O3P69_000590</name>
</gene>
<name>A0AAW0URH2_SCYPA</name>
<sequence>MSARKTITRVSPSPPRLAHLFPAPSRRLVYLASPPRYPDLFSVNYGAGRLLDSLLGPSVPLSHERRGIQS</sequence>
<dbReference type="Proteomes" id="UP001487740">
    <property type="component" value="Unassembled WGS sequence"/>
</dbReference>
<dbReference type="AlphaFoldDB" id="A0AAW0URH2"/>
<keyword evidence="2" id="KW-1185">Reference proteome</keyword>
<evidence type="ECO:0000313" key="1">
    <source>
        <dbReference type="EMBL" id="KAK8402279.1"/>
    </source>
</evidence>
<organism evidence="1 2">
    <name type="scientific">Scylla paramamosain</name>
    <name type="common">Mud crab</name>
    <dbReference type="NCBI Taxonomy" id="85552"/>
    <lineage>
        <taxon>Eukaryota</taxon>
        <taxon>Metazoa</taxon>
        <taxon>Ecdysozoa</taxon>
        <taxon>Arthropoda</taxon>
        <taxon>Crustacea</taxon>
        <taxon>Multicrustacea</taxon>
        <taxon>Malacostraca</taxon>
        <taxon>Eumalacostraca</taxon>
        <taxon>Eucarida</taxon>
        <taxon>Decapoda</taxon>
        <taxon>Pleocyemata</taxon>
        <taxon>Brachyura</taxon>
        <taxon>Eubrachyura</taxon>
        <taxon>Portunoidea</taxon>
        <taxon>Portunidae</taxon>
        <taxon>Portuninae</taxon>
        <taxon>Scylla</taxon>
    </lineage>
</organism>
<accession>A0AAW0URH2</accession>
<proteinExistence type="predicted"/>
<comment type="caution">
    <text evidence="1">The sequence shown here is derived from an EMBL/GenBank/DDBJ whole genome shotgun (WGS) entry which is preliminary data.</text>
</comment>
<protein>
    <submittedName>
        <fullName evidence="1">Uncharacterized protein</fullName>
    </submittedName>
</protein>